<evidence type="ECO:0000313" key="1">
    <source>
        <dbReference type="EMBL" id="CAG8556190.1"/>
    </source>
</evidence>
<dbReference type="AlphaFoldDB" id="A0A9N9FS48"/>
<gene>
    <name evidence="1" type="ORF">FCALED_LOCUS6367</name>
</gene>
<keyword evidence="2" id="KW-1185">Reference proteome</keyword>
<name>A0A9N9FS48_9GLOM</name>
<protein>
    <submittedName>
        <fullName evidence="1">7636_t:CDS:1</fullName>
    </submittedName>
</protein>
<accession>A0A9N9FS48</accession>
<comment type="caution">
    <text evidence="1">The sequence shown here is derived from an EMBL/GenBank/DDBJ whole genome shotgun (WGS) entry which is preliminary data.</text>
</comment>
<dbReference type="Proteomes" id="UP000789570">
    <property type="component" value="Unassembled WGS sequence"/>
</dbReference>
<organism evidence="1 2">
    <name type="scientific">Funneliformis caledonium</name>
    <dbReference type="NCBI Taxonomy" id="1117310"/>
    <lineage>
        <taxon>Eukaryota</taxon>
        <taxon>Fungi</taxon>
        <taxon>Fungi incertae sedis</taxon>
        <taxon>Mucoromycota</taxon>
        <taxon>Glomeromycotina</taxon>
        <taxon>Glomeromycetes</taxon>
        <taxon>Glomerales</taxon>
        <taxon>Glomeraceae</taxon>
        <taxon>Funneliformis</taxon>
    </lineage>
</organism>
<dbReference type="EMBL" id="CAJVPQ010001504">
    <property type="protein sequence ID" value="CAG8556190.1"/>
    <property type="molecule type" value="Genomic_DNA"/>
</dbReference>
<proteinExistence type="predicted"/>
<dbReference type="OrthoDB" id="2441139at2759"/>
<sequence>MLKYFIKLEATKTRQELESINKIAELQSLKKSTYEFDVIVNPKRIKSFKWIANIDQVNLGDLRESIIAMYQPPELVKDGVTLTFVNNEDFAGITEYLGGSNYITISLMYSLLTIISQKIIPKDAEIEVIDLTSPNTTFDNDVSYEDAPEDEPVT</sequence>
<evidence type="ECO:0000313" key="2">
    <source>
        <dbReference type="Proteomes" id="UP000789570"/>
    </source>
</evidence>
<reference evidence="1" key="1">
    <citation type="submission" date="2021-06" db="EMBL/GenBank/DDBJ databases">
        <authorList>
            <person name="Kallberg Y."/>
            <person name="Tangrot J."/>
            <person name="Rosling A."/>
        </authorList>
    </citation>
    <scope>NUCLEOTIDE SEQUENCE</scope>
    <source>
        <strain evidence="1">UK204</strain>
    </source>
</reference>